<dbReference type="EMBL" id="JABSTQ010010143">
    <property type="protein sequence ID" value="KAG0423114.1"/>
    <property type="molecule type" value="Genomic_DNA"/>
</dbReference>
<keyword evidence="2" id="KW-1185">Reference proteome</keyword>
<proteinExistence type="predicted"/>
<sequence>MISQSMNDTWAGMGSPVGGNQWRPNTVPPNYHMPLPYVLPRASLQGVPGRRLWDARTWSQQPTTSRPGVRGATTYAPYPFTYEDYREPPNEMYLYNRAFWHPWEAGRAQSTRMERDRANLHPLSRGMAGSAFRPAMTRSLNTRFPVEGSMPQGSSGALTRTQLVYPPSASQQTKPGVLFDVPFLPQGPPGAVVSLPETKMAAAKSSKASRWHTPKHQGTPAPERKSKRRKKRAKTRSHSIGKTSVQSTNKSAADWSLAKGFATAPETPVDKTTHIGTTGLKVGGEESPSSSDSTELKMLRTRDLPQPARDEWGSALRLLVIVVIVTANFAALLSFGYYLGITTLDIEGDNNTGATFPGPRDVMSERRKVDTRQESNVMGLAQKLFAFHCGLCFCCGSCYGARRFQPDAFRGPAELIRSKGYVAEEHQVVTQDGYVLSLQRMPHGRSSTKSRKSRPPVLLVHGLFSSAVEWVINHPDQSLGFLLADSGYDVWLGNFRGTPYANRHVEYENTDGRYWNFSLDEVGLYDLPALVDFVLAATGRSSLFFVGFSQGNTAAWVMLADRPAYNYKIRLLMALAPVANMSFIRSPIRFLVPVSPVLTGAAIAFNRGRLLVRSETTKRLFYNLCETPLRYLCSLPTFFLFGVNLNQLNESRLPVYSSHIPSGASKRNVEQFAQPTSPAYDLARITAPVALFSSVGDYFANPRDVGTLRKSLPNVVFDYVVPEPGFVHLDFVLGTGAAQAVYGPLIELMG</sequence>
<name>A0AC60PQ09_IXOPE</name>
<organism evidence="1 2">
    <name type="scientific">Ixodes persulcatus</name>
    <name type="common">Taiga tick</name>
    <dbReference type="NCBI Taxonomy" id="34615"/>
    <lineage>
        <taxon>Eukaryota</taxon>
        <taxon>Metazoa</taxon>
        <taxon>Ecdysozoa</taxon>
        <taxon>Arthropoda</taxon>
        <taxon>Chelicerata</taxon>
        <taxon>Arachnida</taxon>
        <taxon>Acari</taxon>
        <taxon>Parasitiformes</taxon>
        <taxon>Ixodida</taxon>
        <taxon>Ixodoidea</taxon>
        <taxon>Ixodidae</taxon>
        <taxon>Ixodinae</taxon>
        <taxon>Ixodes</taxon>
    </lineage>
</organism>
<evidence type="ECO:0000313" key="2">
    <source>
        <dbReference type="Proteomes" id="UP000805193"/>
    </source>
</evidence>
<dbReference type="Proteomes" id="UP000805193">
    <property type="component" value="Unassembled WGS sequence"/>
</dbReference>
<reference evidence="1 2" key="1">
    <citation type="journal article" date="2020" name="Cell">
        <title>Large-Scale Comparative Analyses of Tick Genomes Elucidate Their Genetic Diversity and Vector Capacities.</title>
        <authorList>
            <consortium name="Tick Genome and Microbiome Consortium (TIGMIC)"/>
            <person name="Jia N."/>
            <person name="Wang J."/>
            <person name="Shi W."/>
            <person name="Du L."/>
            <person name="Sun Y."/>
            <person name="Zhan W."/>
            <person name="Jiang J.F."/>
            <person name="Wang Q."/>
            <person name="Zhang B."/>
            <person name="Ji P."/>
            <person name="Bell-Sakyi L."/>
            <person name="Cui X.M."/>
            <person name="Yuan T.T."/>
            <person name="Jiang B.G."/>
            <person name="Yang W.F."/>
            <person name="Lam T.T."/>
            <person name="Chang Q.C."/>
            <person name="Ding S.J."/>
            <person name="Wang X.J."/>
            <person name="Zhu J.G."/>
            <person name="Ruan X.D."/>
            <person name="Zhao L."/>
            <person name="Wei J.T."/>
            <person name="Ye R.Z."/>
            <person name="Que T.C."/>
            <person name="Du C.H."/>
            <person name="Zhou Y.H."/>
            <person name="Cheng J.X."/>
            <person name="Dai P.F."/>
            <person name="Guo W.B."/>
            <person name="Han X.H."/>
            <person name="Huang E.J."/>
            <person name="Li L.F."/>
            <person name="Wei W."/>
            <person name="Gao Y.C."/>
            <person name="Liu J.Z."/>
            <person name="Shao H.Z."/>
            <person name="Wang X."/>
            <person name="Wang C.C."/>
            <person name="Yang T.C."/>
            <person name="Huo Q.B."/>
            <person name="Li W."/>
            <person name="Chen H.Y."/>
            <person name="Chen S.E."/>
            <person name="Zhou L.G."/>
            <person name="Ni X.B."/>
            <person name="Tian J.H."/>
            <person name="Sheng Y."/>
            <person name="Liu T."/>
            <person name="Pan Y.S."/>
            <person name="Xia L.Y."/>
            <person name="Li J."/>
            <person name="Zhao F."/>
            <person name="Cao W.C."/>
        </authorList>
    </citation>
    <scope>NUCLEOTIDE SEQUENCE [LARGE SCALE GENOMIC DNA]</scope>
    <source>
        <strain evidence="1">Iper-2018</strain>
    </source>
</reference>
<protein>
    <submittedName>
        <fullName evidence="1">Uncharacterized protein</fullName>
    </submittedName>
</protein>
<feature type="non-terminal residue" evidence="1">
    <location>
        <position position="750"/>
    </location>
</feature>
<evidence type="ECO:0000313" key="1">
    <source>
        <dbReference type="EMBL" id="KAG0423114.1"/>
    </source>
</evidence>
<comment type="caution">
    <text evidence="1">The sequence shown here is derived from an EMBL/GenBank/DDBJ whole genome shotgun (WGS) entry which is preliminary data.</text>
</comment>
<accession>A0AC60PQ09</accession>
<gene>
    <name evidence="1" type="ORF">HPB47_001080</name>
</gene>